<dbReference type="SUPFAM" id="SSF51905">
    <property type="entry name" value="FAD/NAD(P)-binding domain"/>
    <property type="match status" value="1"/>
</dbReference>
<accession>A0A7W9AFN3</accession>
<comment type="similarity">
    <text evidence="2 5">Belongs to the GMC oxidoreductase family.</text>
</comment>
<dbReference type="PANTHER" id="PTHR11552">
    <property type="entry name" value="GLUCOSE-METHANOL-CHOLINE GMC OXIDOREDUCTASE"/>
    <property type="match status" value="1"/>
</dbReference>
<gene>
    <name evidence="8" type="ORF">FHS49_000755</name>
</gene>
<dbReference type="SUPFAM" id="SSF54373">
    <property type="entry name" value="FAD-linked reductases, C-terminal domain"/>
    <property type="match status" value="1"/>
</dbReference>
<keyword evidence="4 5" id="KW-0274">FAD</keyword>
<evidence type="ECO:0000313" key="8">
    <source>
        <dbReference type="EMBL" id="MBB5684764.1"/>
    </source>
</evidence>
<feature type="domain" description="Glucose-methanol-choline oxidoreductase N-terminal" evidence="6">
    <location>
        <begin position="91"/>
        <end position="114"/>
    </location>
</feature>
<name>A0A7W9AFN3_9SPHN</name>
<dbReference type="InterPro" id="IPR007867">
    <property type="entry name" value="GMC_OxRtase_C"/>
</dbReference>
<dbReference type="Gene3D" id="3.30.560.10">
    <property type="entry name" value="Glucose Oxidase, domain 3"/>
    <property type="match status" value="1"/>
</dbReference>
<comment type="cofactor">
    <cofactor evidence="1">
        <name>FAD</name>
        <dbReference type="ChEBI" id="CHEBI:57692"/>
    </cofactor>
</comment>
<organism evidence="8 9">
    <name type="scientific">Sphingobium boeckii</name>
    <dbReference type="NCBI Taxonomy" id="1082345"/>
    <lineage>
        <taxon>Bacteria</taxon>
        <taxon>Pseudomonadati</taxon>
        <taxon>Pseudomonadota</taxon>
        <taxon>Alphaproteobacteria</taxon>
        <taxon>Sphingomonadales</taxon>
        <taxon>Sphingomonadaceae</taxon>
        <taxon>Sphingobium</taxon>
    </lineage>
</organism>
<dbReference type="AlphaFoldDB" id="A0A7W9AFN3"/>
<evidence type="ECO:0000256" key="2">
    <source>
        <dbReference type="ARBA" id="ARBA00010790"/>
    </source>
</evidence>
<sequence length="550" mass="59693">MADRGSKHEYDYIVIGAGSAGCALAARLSEDPDIAVLLIEAGPSRSGLFDFWKIDMPAAFDHIWRNPAYNWMFEGEPEPTMHNRRIFQPRGKLVGGSSAINGMCFVRGHALDFERWVEEGAAGWSWNEVLPYFKRIESWEGGESEYRGGSGPIRVQVGPQRCPLYQSFLRAGEEAGYGLSDDINGAKQEGFAAFQMNVDRGVRASAAQAYIWPNAARKNLVVSDRSLAERLILTGNRVSGLRFRRAGIAIEAYARREVILSSGAVGSPHLLMLSGIGPAAHLAEHGITCVNDLPGVGQNLQNHPLVYMTFSIDKPISLSRQLRPDRMLATGARWLTTHTGAGASNNVETCAFMRSDPSVAHPDVELQFIPVVVDDDGSAVKGVHGFTYCIGATRVEAAGWIKLRSSDPTAPPLILSNFLSTDHDLKLMRRSVEMGREIAHQRAFAGLGVKEIDAGDKYASAGQMDDYLRANTSGDFHLTSSCKMGTDRMAVVDAQLKVHGIDGLRVVDASVMPSIVSANTNATTIMIAEKAADLIIGRAPLSQASPFTFD</sequence>
<dbReference type="GO" id="GO:0019285">
    <property type="term" value="P:glycine betaine biosynthetic process from choline"/>
    <property type="evidence" value="ECO:0007669"/>
    <property type="project" value="TreeGrafter"/>
</dbReference>
<proteinExistence type="inferred from homology"/>
<dbReference type="InterPro" id="IPR012132">
    <property type="entry name" value="GMC_OxRdtase"/>
</dbReference>
<dbReference type="Gene3D" id="3.50.50.60">
    <property type="entry name" value="FAD/NAD(P)-binding domain"/>
    <property type="match status" value="1"/>
</dbReference>
<evidence type="ECO:0000256" key="3">
    <source>
        <dbReference type="ARBA" id="ARBA00022630"/>
    </source>
</evidence>
<keyword evidence="3 5" id="KW-0285">Flavoprotein</keyword>
<protein>
    <submittedName>
        <fullName evidence="8">Choline dehydrogenase</fullName>
        <ecNumber evidence="8">1.1.99.1</ecNumber>
    </submittedName>
</protein>
<dbReference type="GO" id="GO:0008812">
    <property type="term" value="F:choline dehydrogenase activity"/>
    <property type="evidence" value="ECO:0007669"/>
    <property type="project" value="UniProtKB-EC"/>
</dbReference>
<dbReference type="Proteomes" id="UP000549617">
    <property type="component" value="Unassembled WGS sequence"/>
</dbReference>
<keyword evidence="8" id="KW-0560">Oxidoreductase</keyword>
<keyword evidence="9" id="KW-1185">Reference proteome</keyword>
<dbReference type="PROSITE" id="PS51257">
    <property type="entry name" value="PROKAR_LIPOPROTEIN"/>
    <property type="match status" value="1"/>
</dbReference>
<evidence type="ECO:0000256" key="5">
    <source>
        <dbReference type="RuleBase" id="RU003968"/>
    </source>
</evidence>
<evidence type="ECO:0000256" key="4">
    <source>
        <dbReference type="ARBA" id="ARBA00022827"/>
    </source>
</evidence>
<evidence type="ECO:0000313" key="9">
    <source>
        <dbReference type="Proteomes" id="UP000549617"/>
    </source>
</evidence>
<dbReference type="PROSITE" id="PS00623">
    <property type="entry name" value="GMC_OXRED_1"/>
    <property type="match status" value="1"/>
</dbReference>
<dbReference type="InterPro" id="IPR036188">
    <property type="entry name" value="FAD/NAD-bd_sf"/>
</dbReference>
<reference evidence="8 9" key="1">
    <citation type="submission" date="2020-08" db="EMBL/GenBank/DDBJ databases">
        <title>Genomic Encyclopedia of Type Strains, Phase IV (KMG-IV): sequencing the most valuable type-strain genomes for metagenomic binning, comparative biology and taxonomic classification.</title>
        <authorList>
            <person name="Goeker M."/>
        </authorList>
    </citation>
    <scope>NUCLEOTIDE SEQUENCE [LARGE SCALE GENOMIC DNA]</scope>
    <source>
        <strain evidence="8 9">DSM 25079</strain>
    </source>
</reference>
<comment type="caution">
    <text evidence="8">The sequence shown here is derived from an EMBL/GenBank/DDBJ whole genome shotgun (WGS) entry which is preliminary data.</text>
</comment>
<dbReference type="PANTHER" id="PTHR11552:SF147">
    <property type="entry name" value="CHOLINE DEHYDROGENASE, MITOCHONDRIAL"/>
    <property type="match status" value="1"/>
</dbReference>
<dbReference type="NCBIfam" id="NF002550">
    <property type="entry name" value="PRK02106.1"/>
    <property type="match status" value="1"/>
</dbReference>
<dbReference type="Pfam" id="PF00732">
    <property type="entry name" value="GMC_oxred_N"/>
    <property type="match status" value="1"/>
</dbReference>
<dbReference type="EC" id="1.1.99.1" evidence="8"/>
<evidence type="ECO:0000256" key="1">
    <source>
        <dbReference type="ARBA" id="ARBA00001974"/>
    </source>
</evidence>
<feature type="domain" description="Glucose-methanol-choline oxidoreductase N-terminal" evidence="7">
    <location>
        <begin position="263"/>
        <end position="277"/>
    </location>
</feature>
<dbReference type="PROSITE" id="PS00624">
    <property type="entry name" value="GMC_OXRED_2"/>
    <property type="match status" value="1"/>
</dbReference>
<dbReference type="EMBL" id="JACIJC010000001">
    <property type="protein sequence ID" value="MBB5684764.1"/>
    <property type="molecule type" value="Genomic_DNA"/>
</dbReference>
<dbReference type="Pfam" id="PF05199">
    <property type="entry name" value="GMC_oxred_C"/>
    <property type="match status" value="1"/>
</dbReference>
<evidence type="ECO:0000259" key="7">
    <source>
        <dbReference type="PROSITE" id="PS00624"/>
    </source>
</evidence>
<dbReference type="GO" id="GO:0050660">
    <property type="term" value="F:flavin adenine dinucleotide binding"/>
    <property type="evidence" value="ECO:0007669"/>
    <property type="project" value="InterPro"/>
</dbReference>
<dbReference type="PIRSF" id="PIRSF000137">
    <property type="entry name" value="Alcohol_oxidase"/>
    <property type="match status" value="1"/>
</dbReference>
<evidence type="ECO:0000259" key="6">
    <source>
        <dbReference type="PROSITE" id="PS00623"/>
    </source>
</evidence>
<dbReference type="RefSeq" id="WP_184015348.1">
    <property type="nucleotide sequence ID" value="NZ_JACIJC010000001.1"/>
</dbReference>
<dbReference type="InterPro" id="IPR000172">
    <property type="entry name" value="GMC_OxRdtase_N"/>
</dbReference>
<dbReference type="GO" id="GO:0016020">
    <property type="term" value="C:membrane"/>
    <property type="evidence" value="ECO:0007669"/>
    <property type="project" value="TreeGrafter"/>
</dbReference>